<evidence type="ECO:0000313" key="3">
    <source>
        <dbReference type="EMBL" id="QHX42590.1"/>
    </source>
</evidence>
<dbReference type="KEGG" id="trz:GWP43_03030"/>
<dbReference type="InterPro" id="IPR036165">
    <property type="entry name" value="YefM-like_sf"/>
</dbReference>
<dbReference type="RefSeq" id="WP_162662611.1">
    <property type="nucleotide sequence ID" value="NZ_CP048020.1"/>
</dbReference>
<dbReference type="NCBIfam" id="TIGR01552">
    <property type="entry name" value="phd_fam"/>
    <property type="match status" value="1"/>
</dbReference>
<dbReference type="SUPFAM" id="SSF143120">
    <property type="entry name" value="YefM-like"/>
    <property type="match status" value="1"/>
</dbReference>
<dbReference type="Gene3D" id="3.40.1620.10">
    <property type="entry name" value="YefM-like domain"/>
    <property type="match status" value="1"/>
</dbReference>
<name>A0A6P1Y007_9SPIR</name>
<gene>
    <name evidence="3" type="ORF">GWP43_03030</name>
</gene>
<dbReference type="InterPro" id="IPR051405">
    <property type="entry name" value="phD/YefM_antitoxin"/>
</dbReference>
<sequence length="83" mass="9244">MHAMNVTQARAKLFQLIANVNFNSEPITLTNSKGKNAVLIGEDDWNAIQETLYLNSIPGMYDSLKSGIETPLSECVSEKDVEW</sequence>
<reference evidence="3 4" key="1">
    <citation type="submission" date="2020-01" db="EMBL/GenBank/DDBJ databases">
        <title>Complete genome sequence of a human oral phylogroup 1 Treponema sp. strain ATCC 700766, originally isolated from periodontitis dental plaque.</title>
        <authorList>
            <person name="Chan Y."/>
            <person name="Huo Y.-B."/>
            <person name="Yu X.-L."/>
            <person name="Zeng H."/>
            <person name="Leung W.-K."/>
            <person name="Watt R.M."/>
        </authorList>
    </citation>
    <scope>NUCLEOTIDE SEQUENCE [LARGE SCALE GENOMIC DNA]</scope>
    <source>
        <strain evidence="3 4">OMZ 804</strain>
    </source>
</reference>
<dbReference type="InterPro" id="IPR006442">
    <property type="entry name" value="Antitoxin_Phd/YefM"/>
</dbReference>
<dbReference type="PANTHER" id="PTHR33713:SF6">
    <property type="entry name" value="ANTITOXIN YEFM"/>
    <property type="match status" value="1"/>
</dbReference>
<evidence type="ECO:0000256" key="2">
    <source>
        <dbReference type="RuleBase" id="RU362080"/>
    </source>
</evidence>
<dbReference type="Proteomes" id="UP000464374">
    <property type="component" value="Chromosome"/>
</dbReference>
<protein>
    <recommendedName>
        <fullName evidence="2">Antitoxin</fullName>
    </recommendedName>
</protein>
<evidence type="ECO:0000256" key="1">
    <source>
        <dbReference type="ARBA" id="ARBA00009981"/>
    </source>
</evidence>
<accession>A0A6P1Y007</accession>
<dbReference type="PANTHER" id="PTHR33713">
    <property type="entry name" value="ANTITOXIN YAFN-RELATED"/>
    <property type="match status" value="1"/>
</dbReference>
<dbReference type="AlphaFoldDB" id="A0A6P1Y007"/>
<comment type="similarity">
    <text evidence="1 2">Belongs to the phD/YefM antitoxin family.</text>
</comment>
<comment type="function">
    <text evidence="2">Antitoxin component of a type II toxin-antitoxin (TA) system.</text>
</comment>
<organism evidence="3 4">
    <name type="scientific">Treponema vincentii</name>
    <dbReference type="NCBI Taxonomy" id="69710"/>
    <lineage>
        <taxon>Bacteria</taxon>
        <taxon>Pseudomonadati</taxon>
        <taxon>Spirochaetota</taxon>
        <taxon>Spirochaetia</taxon>
        <taxon>Spirochaetales</taxon>
        <taxon>Treponemataceae</taxon>
        <taxon>Treponema</taxon>
    </lineage>
</organism>
<dbReference type="EMBL" id="CP048020">
    <property type="protein sequence ID" value="QHX42590.1"/>
    <property type="molecule type" value="Genomic_DNA"/>
</dbReference>
<evidence type="ECO:0000313" key="4">
    <source>
        <dbReference type="Proteomes" id="UP000464374"/>
    </source>
</evidence>
<proteinExistence type="inferred from homology"/>
<dbReference type="Pfam" id="PF02604">
    <property type="entry name" value="PhdYeFM_antitox"/>
    <property type="match status" value="1"/>
</dbReference>